<dbReference type="PROSITE" id="PS00903">
    <property type="entry name" value="CYT_DCMP_DEAMINASES_1"/>
    <property type="match status" value="1"/>
</dbReference>
<evidence type="ECO:0000313" key="4">
    <source>
        <dbReference type="EMBL" id="MFC0523014.1"/>
    </source>
</evidence>
<evidence type="ECO:0000256" key="2">
    <source>
        <dbReference type="ARBA" id="ARBA00022833"/>
    </source>
</evidence>
<dbReference type="RefSeq" id="WP_377345550.1">
    <property type="nucleotide sequence ID" value="NZ_JBHLTP010000003.1"/>
</dbReference>
<dbReference type="InterPro" id="IPR016192">
    <property type="entry name" value="APOBEC/CMP_deaminase_Zn-bd"/>
</dbReference>
<name>A0ABV6LKU4_9BACI</name>
<dbReference type="PROSITE" id="PS51747">
    <property type="entry name" value="CYT_DCMP_DEAMINASES_2"/>
    <property type="match status" value="1"/>
</dbReference>
<dbReference type="SUPFAM" id="SSF53927">
    <property type="entry name" value="Cytidine deaminase-like"/>
    <property type="match status" value="1"/>
</dbReference>
<feature type="domain" description="CMP/dCMP-type deaminase" evidence="3">
    <location>
        <begin position="5"/>
        <end position="117"/>
    </location>
</feature>
<dbReference type="EMBL" id="JBHLTP010000003">
    <property type="protein sequence ID" value="MFC0523014.1"/>
    <property type="molecule type" value="Genomic_DNA"/>
</dbReference>
<keyword evidence="5" id="KW-1185">Reference proteome</keyword>
<keyword evidence="1" id="KW-0479">Metal-binding</keyword>
<comment type="caution">
    <text evidence="4">The sequence shown here is derived from an EMBL/GenBank/DDBJ whole genome shotgun (WGS) entry which is preliminary data.</text>
</comment>
<proteinExistence type="predicted"/>
<reference evidence="4 5" key="1">
    <citation type="submission" date="2024-09" db="EMBL/GenBank/DDBJ databases">
        <authorList>
            <person name="Sun Q."/>
            <person name="Mori K."/>
        </authorList>
    </citation>
    <scope>NUCLEOTIDE SEQUENCE [LARGE SCALE GENOMIC DNA]</scope>
    <source>
        <strain evidence="4 5">NCAIM B.02529</strain>
    </source>
</reference>
<dbReference type="PANTHER" id="PTHR11079:SF202">
    <property type="entry name" value="TRNA-SPECIFIC ADENOSINE DEAMINASE"/>
    <property type="match status" value="1"/>
</dbReference>
<sequence>MVEIKAHRYFLQLAIEEGKKALYQGTYPVGAVIVNNKHEIISLGRNKVFEQKDATAHAEIDALRAAGSSILEAKESRESLTLYISLEPCVMCTGAILFANIRNVIWALNDGAGLGGFHKLKEHQVFKERFQNIHMEAEPILSLKQQQEKLLLEWAYHPNNVKNARRRNGGKIDT</sequence>
<protein>
    <submittedName>
        <fullName evidence="4">Nucleoside deaminase</fullName>
    </submittedName>
</protein>
<dbReference type="Gene3D" id="3.40.140.10">
    <property type="entry name" value="Cytidine Deaminase, domain 2"/>
    <property type="match status" value="1"/>
</dbReference>
<dbReference type="Proteomes" id="UP001589836">
    <property type="component" value="Unassembled WGS sequence"/>
</dbReference>
<keyword evidence="2" id="KW-0862">Zinc</keyword>
<organism evidence="4 5">
    <name type="scientific">Pontibacillus salicampi</name>
    <dbReference type="NCBI Taxonomy" id="1449801"/>
    <lineage>
        <taxon>Bacteria</taxon>
        <taxon>Bacillati</taxon>
        <taxon>Bacillota</taxon>
        <taxon>Bacilli</taxon>
        <taxon>Bacillales</taxon>
        <taxon>Bacillaceae</taxon>
        <taxon>Pontibacillus</taxon>
    </lineage>
</organism>
<evidence type="ECO:0000256" key="1">
    <source>
        <dbReference type="ARBA" id="ARBA00022723"/>
    </source>
</evidence>
<dbReference type="InterPro" id="IPR016193">
    <property type="entry name" value="Cytidine_deaminase-like"/>
</dbReference>
<dbReference type="Pfam" id="PF00383">
    <property type="entry name" value="dCMP_cyt_deam_1"/>
    <property type="match status" value="1"/>
</dbReference>
<dbReference type="CDD" id="cd01285">
    <property type="entry name" value="nucleoside_deaminase"/>
    <property type="match status" value="1"/>
</dbReference>
<evidence type="ECO:0000313" key="5">
    <source>
        <dbReference type="Proteomes" id="UP001589836"/>
    </source>
</evidence>
<evidence type="ECO:0000259" key="3">
    <source>
        <dbReference type="PROSITE" id="PS51747"/>
    </source>
</evidence>
<dbReference type="InterPro" id="IPR002125">
    <property type="entry name" value="CMP_dCMP_dom"/>
</dbReference>
<gene>
    <name evidence="4" type="ORF">ACFFGV_05325</name>
</gene>
<accession>A0ABV6LKU4</accession>
<dbReference type="PANTHER" id="PTHR11079">
    <property type="entry name" value="CYTOSINE DEAMINASE FAMILY MEMBER"/>
    <property type="match status" value="1"/>
</dbReference>